<dbReference type="EMBL" id="VJWL01000001">
    <property type="protein sequence ID" value="TRW50239.1"/>
    <property type="molecule type" value="Genomic_DNA"/>
</dbReference>
<organism evidence="8 9">
    <name type="scientific">Aliidiomarina halalkaliphila</name>
    <dbReference type="NCBI Taxonomy" id="2593535"/>
    <lineage>
        <taxon>Bacteria</taxon>
        <taxon>Pseudomonadati</taxon>
        <taxon>Pseudomonadota</taxon>
        <taxon>Gammaproteobacteria</taxon>
        <taxon>Alteromonadales</taxon>
        <taxon>Idiomarinaceae</taxon>
        <taxon>Aliidiomarina</taxon>
    </lineage>
</organism>
<keyword evidence="5 6" id="KW-0472">Membrane</keyword>
<keyword evidence="2" id="KW-1003">Cell membrane</keyword>
<accession>A0A552X5K3</accession>
<keyword evidence="3 6" id="KW-0812">Transmembrane</keyword>
<gene>
    <name evidence="8" type="ORF">FM042_05230</name>
</gene>
<comment type="subcellular location">
    <subcellularLocation>
        <location evidence="1">Cell membrane</location>
        <topology evidence="1">Multi-pass membrane protein</topology>
    </subcellularLocation>
</comment>
<dbReference type="Proteomes" id="UP000320359">
    <property type="component" value="Unassembled WGS sequence"/>
</dbReference>
<feature type="transmembrane region" description="Helical" evidence="6">
    <location>
        <begin position="6"/>
        <end position="22"/>
    </location>
</feature>
<evidence type="ECO:0000256" key="3">
    <source>
        <dbReference type="ARBA" id="ARBA00022692"/>
    </source>
</evidence>
<evidence type="ECO:0000256" key="6">
    <source>
        <dbReference type="SAM" id="Phobius"/>
    </source>
</evidence>
<evidence type="ECO:0000256" key="4">
    <source>
        <dbReference type="ARBA" id="ARBA00022989"/>
    </source>
</evidence>
<evidence type="ECO:0000256" key="5">
    <source>
        <dbReference type="ARBA" id="ARBA00023136"/>
    </source>
</evidence>
<dbReference type="RefSeq" id="WP_143235015.1">
    <property type="nucleotide sequence ID" value="NZ_VJWL01000001.1"/>
</dbReference>
<comment type="caution">
    <text evidence="8">The sequence shown here is derived from an EMBL/GenBank/DDBJ whole genome shotgun (WGS) entry which is preliminary data.</text>
</comment>
<evidence type="ECO:0000313" key="9">
    <source>
        <dbReference type="Proteomes" id="UP000320359"/>
    </source>
</evidence>
<proteinExistence type="predicted"/>
<keyword evidence="9" id="KW-1185">Reference proteome</keyword>
<evidence type="ECO:0000256" key="1">
    <source>
        <dbReference type="ARBA" id="ARBA00004651"/>
    </source>
</evidence>
<reference evidence="8 9" key="1">
    <citation type="submission" date="2019-07" db="EMBL/GenBank/DDBJ databases">
        <authorList>
            <person name="Yang M."/>
            <person name="Zhao D."/>
            <person name="Xiang H."/>
        </authorList>
    </citation>
    <scope>NUCLEOTIDE SEQUENCE [LARGE SCALE GENOMIC DNA]</scope>
    <source>
        <strain evidence="8 9">IM1326</strain>
    </source>
</reference>
<evidence type="ECO:0000313" key="8">
    <source>
        <dbReference type="EMBL" id="TRW50239.1"/>
    </source>
</evidence>
<dbReference type="Gene3D" id="1.20.120.1200">
    <property type="entry name" value="NADH-ubiquinone/plastoquinone oxidoreductase chain 6, subunit NuoJ"/>
    <property type="match status" value="1"/>
</dbReference>
<evidence type="ECO:0000259" key="7">
    <source>
        <dbReference type="Pfam" id="PF13244"/>
    </source>
</evidence>
<dbReference type="Pfam" id="PF13244">
    <property type="entry name" value="MbhD"/>
    <property type="match status" value="1"/>
</dbReference>
<dbReference type="InterPro" id="IPR025383">
    <property type="entry name" value="MrpA_C/MbhD"/>
</dbReference>
<feature type="transmembrane region" description="Helical" evidence="6">
    <location>
        <begin position="52"/>
        <end position="74"/>
    </location>
</feature>
<dbReference type="InterPro" id="IPR042106">
    <property type="entry name" value="Nuo/plastoQ_OxRdtase_6_NuoJ"/>
</dbReference>
<protein>
    <submittedName>
        <fullName evidence="8">DUF4040 domain-containing protein</fullName>
    </submittedName>
</protein>
<dbReference type="AlphaFoldDB" id="A0A552X5K3"/>
<feature type="domain" description="MrpA C-terminal/MbhD" evidence="7">
    <location>
        <begin position="11"/>
        <end position="75"/>
    </location>
</feature>
<keyword evidence="4 6" id="KW-1133">Transmembrane helix</keyword>
<name>A0A552X5K3_9GAMM</name>
<feature type="transmembrane region" description="Helical" evidence="6">
    <location>
        <begin position="29"/>
        <end position="46"/>
    </location>
</feature>
<sequence length="89" mass="9589">MIAFDILLGLGLILAASGVFLSTHLFRSVVLFVVFGLLLAITWTRLQAPDLALAEAAIGAGLTGVLFLDTLGTLRKAKQKRRSKKEPRP</sequence>
<evidence type="ECO:0000256" key="2">
    <source>
        <dbReference type="ARBA" id="ARBA00022475"/>
    </source>
</evidence>
<dbReference type="GO" id="GO:0005886">
    <property type="term" value="C:plasma membrane"/>
    <property type="evidence" value="ECO:0007669"/>
    <property type="project" value="UniProtKB-SubCell"/>
</dbReference>